<dbReference type="InterPro" id="IPR029052">
    <property type="entry name" value="Metallo-depent_PP-like"/>
</dbReference>
<dbReference type="EMBL" id="VIRB01000025">
    <property type="protein sequence ID" value="NDO67667.1"/>
    <property type="molecule type" value="Genomic_DNA"/>
</dbReference>
<dbReference type="eggNOG" id="COG1768">
    <property type="taxonomic scope" value="Bacteria"/>
</dbReference>
<reference evidence="2 5" key="2">
    <citation type="submission" date="2019-07" db="EMBL/GenBank/DDBJ databases">
        <title>Draft genome sequences of 15 bacterial species constituting the stable defined intestinal microbiota of the GM15 gnotobiotic mouse model.</title>
        <authorList>
            <person name="Elie C."/>
            <person name="Mathieu A."/>
            <person name="Saliou A."/>
            <person name="Darnaud M."/>
            <person name="Leulier F."/>
            <person name="Tamellini A."/>
        </authorList>
    </citation>
    <scope>NUCLEOTIDE SEQUENCE [LARGE SCALE GENOMIC DNA]</scope>
    <source>
        <strain evidence="5">ASF 502</strain>
        <strain evidence="2">MD300</strain>
    </source>
</reference>
<dbReference type="AlphaFoldDB" id="N2AXJ7"/>
<dbReference type="EMBL" id="RHJS01000002">
    <property type="protein sequence ID" value="RRK30841.1"/>
    <property type="molecule type" value="Genomic_DNA"/>
</dbReference>
<proteinExistence type="predicted"/>
<dbReference type="GO" id="GO:0016787">
    <property type="term" value="F:hydrolase activity"/>
    <property type="evidence" value="ECO:0007669"/>
    <property type="project" value="InterPro"/>
</dbReference>
<dbReference type="InterPro" id="IPR004843">
    <property type="entry name" value="Calcineurin-like_PHP"/>
</dbReference>
<keyword evidence="4" id="KW-1185">Reference proteome</keyword>
<evidence type="ECO:0000313" key="3">
    <source>
        <dbReference type="EMBL" id="RRK30841.1"/>
    </source>
</evidence>
<evidence type="ECO:0000313" key="5">
    <source>
        <dbReference type="Proteomes" id="UP000474104"/>
    </source>
</evidence>
<dbReference type="Gene3D" id="3.60.21.10">
    <property type="match status" value="1"/>
</dbReference>
<evidence type="ECO:0000313" key="4">
    <source>
        <dbReference type="Proteomes" id="UP000274920"/>
    </source>
</evidence>
<dbReference type="Pfam" id="PF00149">
    <property type="entry name" value="Metallophos"/>
    <property type="match status" value="1"/>
</dbReference>
<accession>N2AXJ7</accession>
<dbReference type="HOGENOM" id="CLU_1183887_0_0_9"/>
<dbReference type="OrthoDB" id="8610138at2"/>
<sequence>MSLYAIGDLHLSFSVDKPMDVFGRVWKNHEKKIWKYWNKRVTDRDTVVVTGDHSWGRNLEQSRKDLEFIAELPGRKILLRGNHDMFWDAKKTQRLNEAFRGRLEFLQNNWFAYEDYALVGTKGYCYEGLDTYEHFEKIRDRELERLRISFEAARMSGISGEKAGISPAFGSEEIRPAGNRKYIMFLHYPPTSIGEASSPFTRMAEAYGAAKVVYSHCHGKARFDDSFKGYVNGIEYKLVSGDYLNFKPELILE</sequence>
<dbReference type="PIRSF" id="PIRSF033094">
    <property type="entry name" value="Pesterase_CT488"/>
    <property type="match status" value="1"/>
</dbReference>
<dbReference type="InterPro" id="IPR014578">
    <property type="entry name" value="Pesterase_CT488"/>
</dbReference>
<reference evidence="3" key="1">
    <citation type="submission" date="2018-10" db="EMBL/GenBank/DDBJ databases">
        <title>Schaedlerella arabinophila gen. nov. sp. nov., isolated from the mouse intestinal tract and comparative analysis with the genome of the closely related altered Schaedler flora strain ASF502.</title>
        <authorList>
            <person name="Miyake S."/>
            <person name="Soh M."/>
            <person name="Seedorf H."/>
        </authorList>
    </citation>
    <scope>NUCLEOTIDE SEQUENCE [LARGE SCALE GENOMIC DNA]</scope>
    <source>
        <strain evidence="3">DSM 106076</strain>
    </source>
</reference>
<evidence type="ECO:0000313" key="2">
    <source>
        <dbReference type="EMBL" id="NDO67667.1"/>
    </source>
</evidence>
<accession>A0A3R8JKV6</accession>
<name>N2AXJ7_9FIRM</name>
<dbReference type="SUPFAM" id="SSF56300">
    <property type="entry name" value="Metallo-dependent phosphatases"/>
    <property type="match status" value="1"/>
</dbReference>
<feature type="domain" description="Calcineurin-like phosphoesterase" evidence="1">
    <location>
        <begin position="1"/>
        <end position="218"/>
    </location>
</feature>
<protein>
    <submittedName>
        <fullName evidence="3">Metallophosphoesterase</fullName>
    </submittedName>
</protein>
<comment type="caution">
    <text evidence="3">The sequence shown here is derived from an EMBL/GenBank/DDBJ whole genome shotgun (WGS) entry which is preliminary data.</text>
</comment>
<gene>
    <name evidence="3" type="ORF">EBB54_05225</name>
    <name evidence="2" type="ORF">FMM80_02565</name>
</gene>
<dbReference type="Proteomes" id="UP000274920">
    <property type="component" value="Unassembled WGS sequence"/>
</dbReference>
<dbReference type="STRING" id="2044587.C824_00526"/>
<organism evidence="3 4">
    <name type="scientific">Schaedlerella arabinosiphila</name>
    <dbReference type="NCBI Taxonomy" id="2044587"/>
    <lineage>
        <taxon>Bacteria</taxon>
        <taxon>Bacillati</taxon>
        <taxon>Bacillota</taxon>
        <taxon>Clostridia</taxon>
        <taxon>Lachnospirales</taxon>
        <taxon>Lachnospiraceae</taxon>
        <taxon>Schaedlerella</taxon>
    </lineage>
</organism>
<evidence type="ECO:0000259" key="1">
    <source>
        <dbReference type="Pfam" id="PF00149"/>
    </source>
</evidence>
<dbReference type="Proteomes" id="UP000474104">
    <property type="component" value="Unassembled WGS sequence"/>
</dbReference>
<dbReference type="RefSeq" id="WP_004069156.1">
    <property type="nucleotide sequence ID" value="NZ_RHJS01000002.1"/>
</dbReference>